<accession>A0ABV0GM07</accession>
<dbReference type="Proteomes" id="UP001448614">
    <property type="component" value="Unassembled WGS sequence"/>
</dbReference>
<sequence>MSKVNPSKGQVLAMACAVLIAFSGAAGITVSIQSAISQGPSLDIDDTAEADITVSGAPFNVTINRGADHVFATGVWTVRNKGGRPAMVKIILDNTSFVGRAGVPSAMVIVRETIEPGKGLVPASYLQHRMNHKEPAESRTFRLEPDEEKSLNYVIAGHGTETLTASLGTYSMNLKFDYASAAPTT</sequence>
<name>A0ABV0GM07_PAENI</name>
<comment type="caution">
    <text evidence="2">The sequence shown here is derived from an EMBL/GenBank/DDBJ whole genome shotgun (WGS) entry which is preliminary data.</text>
</comment>
<evidence type="ECO:0008006" key="4">
    <source>
        <dbReference type="Google" id="ProtNLM"/>
    </source>
</evidence>
<organism evidence="2 3">
    <name type="scientific">Paenarthrobacter nicotinovorans</name>
    <name type="common">Arthrobacter nicotinovorans</name>
    <dbReference type="NCBI Taxonomy" id="29320"/>
    <lineage>
        <taxon>Bacteria</taxon>
        <taxon>Bacillati</taxon>
        <taxon>Actinomycetota</taxon>
        <taxon>Actinomycetes</taxon>
        <taxon>Micrococcales</taxon>
        <taxon>Micrococcaceae</taxon>
        <taxon>Paenarthrobacter</taxon>
    </lineage>
</organism>
<proteinExistence type="predicted"/>
<gene>
    <name evidence="2" type="ORF">V3C41_00560</name>
</gene>
<evidence type="ECO:0000313" key="2">
    <source>
        <dbReference type="EMBL" id="MEO3939555.1"/>
    </source>
</evidence>
<evidence type="ECO:0000256" key="1">
    <source>
        <dbReference type="SAM" id="SignalP"/>
    </source>
</evidence>
<dbReference type="EMBL" id="JBBMFV010000001">
    <property type="protein sequence ID" value="MEO3939555.1"/>
    <property type="molecule type" value="Genomic_DNA"/>
</dbReference>
<keyword evidence="3" id="KW-1185">Reference proteome</keyword>
<reference evidence="2 3" key="1">
    <citation type="journal article" date="2024" name="Appl. Microbiol. Biotechnol.">
        <title>Biosynthetic gene clusters with biotechnological applications in novel Antarctic isolates from Actinomycetota.</title>
        <authorList>
            <person name="Bruna P."/>
            <person name="Nunez-Montero K."/>
            <person name="Contreras M.J."/>
            <person name="Leal K."/>
            <person name="Garcia M."/>
            <person name="Abanto M."/>
            <person name="Barrientos L."/>
        </authorList>
    </citation>
    <scope>NUCLEOTIDE SEQUENCE [LARGE SCALE GENOMIC DNA]</scope>
    <source>
        <strain evidence="2 3">Se16.17</strain>
    </source>
</reference>
<protein>
    <recommendedName>
        <fullName evidence="4">DUF4352 domain-containing protein</fullName>
    </recommendedName>
</protein>
<keyword evidence="1" id="KW-0732">Signal</keyword>
<feature type="chain" id="PRO_5047025264" description="DUF4352 domain-containing protein" evidence="1">
    <location>
        <begin position="26"/>
        <end position="185"/>
    </location>
</feature>
<dbReference type="RefSeq" id="WP_347781542.1">
    <property type="nucleotide sequence ID" value="NZ_JBBMFV010000001.1"/>
</dbReference>
<evidence type="ECO:0000313" key="3">
    <source>
        <dbReference type="Proteomes" id="UP001448614"/>
    </source>
</evidence>
<feature type="signal peptide" evidence="1">
    <location>
        <begin position="1"/>
        <end position="25"/>
    </location>
</feature>